<organism evidence="1">
    <name type="scientific">Schistosoma japonicum</name>
    <name type="common">Blood fluke</name>
    <dbReference type="NCBI Taxonomy" id="6182"/>
    <lineage>
        <taxon>Eukaryota</taxon>
        <taxon>Metazoa</taxon>
        <taxon>Spiralia</taxon>
        <taxon>Lophotrochozoa</taxon>
        <taxon>Platyhelminthes</taxon>
        <taxon>Trematoda</taxon>
        <taxon>Digenea</taxon>
        <taxon>Strigeidida</taxon>
        <taxon>Schistosomatoidea</taxon>
        <taxon>Schistosomatidae</taxon>
        <taxon>Schistosoma</taxon>
    </lineage>
</organism>
<reference evidence="1" key="1">
    <citation type="journal article" date="2006" name="PLoS Pathog.">
        <title>New perspectives on host-parasite interplay by comparative transcriptomic and proteomic analyses of Schistosoma japonicum.</title>
        <authorList>
            <person name="Liu F."/>
            <person name="Lu J."/>
            <person name="Hu W."/>
            <person name="Wang S.Y."/>
            <person name="Cui S.J."/>
            <person name="Chi M."/>
            <person name="Yan Q."/>
            <person name="Wang X.R."/>
            <person name="Song H.D."/>
            <person name="Xu X.N."/>
            <person name="Wang J.J."/>
            <person name="Zhang X.L."/>
            <person name="Zhang X."/>
            <person name="Wang Z.Q."/>
            <person name="Xue C.L."/>
            <person name="Brindley P.J."/>
            <person name="McManus D.P."/>
            <person name="Yang P.Y."/>
            <person name="Feng Z."/>
            <person name="Chen Z."/>
            <person name="Han Z.G."/>
        </authorList>
    </citation>
    <scope>NUCLEOTIDE SEQUENCE</scope>
</reference>
<protein>
    <submittedName>
        <fullName evidence="1">SJCHGC05422 protein</fullName>
    </submittedName>
</protein>
<dbReference type="EMBL" id="AY809667">
    <property type="protein sequence ID" value="AAX25556.2"/>
    <property type="molecule type" value="mRNA"/>
</dbReference>
<proteinExistence type="evidence at transcript level"/>
<evidence type="ECO:0000313" key="1">
    <source>
        <dbReference type="EMBL" id="AAX25556.2"/>
    </source>
</evidence>
<name>Q5C469_SCHJA</name>
<dbReference type="AlphaFoldDB" id="Q5C469"/>
<accession>Q5C469</accession>
<feature type="non-terminal residue" evidence="1">
    <location>
        <position position="1"/>
    </location>
</feature>
<sequence>IDYAISSSEEMNKLSVLQLLIFTFVILTIKVDADLTDTFDKRASLSYFKRQNELSDSSSNSPSTLSSLSKRATLSYFKRGHHGHGLNELQHIRQILEICPCLNKDYLQWLEENLLLRKDTSSNNNDNDEILNSGKRASLAYFK</sequence>